<proteinExistence type="predicted"/>
<keyword evidence="5" id="KW-1185">Reference proteome</keyword>
<reference evidence="4" key="1">
    <citation type="journal article" date="2011" name="Genome Biol.">
        <title>The draft genome of the carcinogenic human liver fluke Clonorchis sinensis.</title>
        <authorList>
            <person name="Wang X."/>
            <person name="Chen W."/>
            <person name="Huang Y."/>
            <person name="Sun J."/>
            <person name="Men J."/>
            <person name="Liu H."/>
            <person name="Luo F."/>
            <person name="Guo L."/>
            <person name="Lv X."/>
            <person name="Deng C."/>
            <person name="Zhou C."/>
            <person name="Fan Y."/>
            <person name="Li X."/>
            <person name="Huang L."/>
            <person name="Hu Y."/>
            <person name="Liang C."/>
            <person name="Hu X."/>
            <person name="Xu J."/>
            <person name="Yu X."/>
        </authorList>
    </citation>
    <scope>NUCLEOTIDE SEQUENCE [LARGE SCALE GENOMIC DNA]</scope>
    <source>
        <strain evidence="4">Henan</strain>
    </source>
</reference>
<sequence>MDWLNGVAVDLFAELGNWFANVSSPYEQTSSVRSAAVRTQLRTDDVCSYGDETFRGGSSINVVLSVGWLPGSLLSTTLNCDVEVRQHHTQRTSINPLSSSLERTTNCRISIAPVSSKLQQPVLTKHPLRGLENKECLDNNQDGFMYHCTDWLENSACVCRLTVRSSTIPNLPLRGLPPVNIVLMNNSGASSGVEQPESWSEQVLRRSNENGFDTPIVCVDQWTDITWILCSDEMSDRRDHYKSTPWGQPTAVSTYSHISTLARNISVADDIFAPNFGLKKLRSFSPTTQEQFGSSETCEFFNKKCRTATDIRLVNNLVIVYQIQALLRSYYPTATSQDPLFHRFAALPLACTQRSVSVICCDTLLRVHRDMGAKIDDLLSRFPDMFTRSSVVLIRYPGVKTRIYCTHNRRFGQRAEPPPRGADWVTWTSVWTGLTALFGFNVLVTFDNVHYESSGASSTSKQERLVGLTCEECGKCSKSKAGLVAHQRVYDNESVVSPSDADQPKAELPSQLRRHPDPIPLKTERCSVWKDIYKGNCDLPLDAEQLQNMWTAGEVAISVSSDIYPRYPAPIQPAQDERSTRHGHVGQTIFCSGNCSQAASLVLILRSCWITHGARCARHNRVAMEFAKRFRCLGYTVSEEFREPTSTSFSKSDLIAVRQHRATVIDVKIVSDRQSYSLRAIGCDVHFLVHQPMIISYREICFPWSAKAVIGLGLPKVTVSDLCLLAIVGSLRTYDTFMREQPQSQWQAIDQALTIRLTPLGRKSASFTCNVNAYAVTCIANEHHSYAREHVTNVLYFHPSRLVNPVIKFDLASCFALTDSVAEEQVSDVSILDMYSVHRKKCTQKCPVPSCVELQADVLNILNVCCNACAS</sequence>
<keyword evidence="1" id="KW-0862">Zinc</keyword>
<keyword evidence="1" id="KW-0479">Metal-binding</keyword>
<organism evidence="4 5">
    <name type="scientific">Clonorchis sinensis</name>
    <name type="common">Chinese liver fluke</name>
    <dbReference type="NCBI Taxonomy" id="79923"/>
    <lineage>
        <taxon>Eukaryota</taxon>
        <taxon>Metazoa</taxon>
        <taxon>Spiralia</taxon>
        <taxon>Lophotrochozoa</taxon>
        <taxon>Platyhelminthes</taxon>
        <taxon>Trematoda</taxon>
        <taxon>Digenea</taxon>
        <taxon>Opisthorchiida</taxon>
        <taxon>Opisthorchiata</taxon>
        <taxon>Opisthorchiidae</taxon>
        <taxon>Clonorchis</taxon>
    </lineage>
</organism>
<dbReference type="Proteomes" id="UP000008909">
    <property type="component" value="Unassembled WGS sequence"/>
</dbReference>
<gene>
    <name evidence="4" type="ORF">CLF_103238</name>
</gene>
<evidence type="ECO:0000313" key="5">
    <source>
        <dbReference type="Proteomes" id="UP000008909"/>
    </source>
</evidence>
<dbReference type="GO" id="GO:0008270">
    <property type="term" value="F:zinc ion binding"/>
    <property type="evidence" value="ECO:0007669"/>
    <property type="project" value="UniProtKB-KW"/>
</dbReference>
<dbReference type="PROSITE" id="PS50157">
    <property type="entry name" value="ZINC_FINGER_C2H2_2"/>
    <property type="match status" value="1"/>
</dbReference>
<protein>
    <submittedName>
        <fullName evidence="4">Retrovirus-related Pol polyprotein from type-1 retrotransposable element R2</fullName>
    </submittedName>
</protein>
<dbReference type="AlphaFoldDB" id="G7Y9D4"/>
<evidence type="ECO:0000313" key="4">
    <source>
        <dbReference type="EMBL" id="GAA49569.1"/>
    </source>
</evidence>
<dbReference type="EMBL" id="DF142968">
    <property type="protein sequence ID" value="GAA49569.1"/>
    <property type="molecule type" value="Genomic_DNA"/>
</dbReference>
<accession>G7Y9D4</accession>
<reference key="2">
    <citation type="submission" date="2011-10" db="EMBL/GenBank/DDBJ databases">
        <title>The genome and transcriptome sequence of Clonorchis sinensis provide insights into the carcinogenic liver fluke.</title>
        <authorList>
            <person name="Wang X."/>
            <person name="Huang Y."/>
            <person name="Chen W."/>
            <person name="Liu H."/>
            <person name="Guo L."/>
            <person name="Chen Y."/>
            <person name="Luo F."/>
            <person name="Zhou W."/>
            <person name="Sun J."/>
            <person name="Mao Q."/>
            <person name="Liang P."/>
            <person name="Zhou C."/>
            <person name="Tian Y."/>
            <person name="Men J."/>
            <person name="Lv X."/>
            <person name="Huang L."/>
            <person name="Zhou J."/>
            <person name="Hu Y."/>
            <person name="Li R."/>
            <person name="Zhang F."/>
            <person name="Lei H."/>
            <person name="Li X."/>
            <person name="Hu X."/>
            <person name="Liang C."/>
            <person name="Xu J."/>
            <person name="Wu Z."/>
            <person name="Yu X."/>
        </authorList>
    </citation>
    <scope>NUCLEOTIDE SEQUENCE</scope>
    <source>
        <strain>Henan</strain>
    </source>
</reference>
<keyword evidence="1" id="KW-0863">Zinc-finger</keyword>
<evidence type="ECO:0000259" key="3">
    <source>
        <dbReference type="PROSITE" id="PS50157"/>
    </source>
</evidence>
<dbReference type="InterPro" id="IPR013087">
    <property type="entry name" value="Znf_C2H2_type"/>
</dbReference>
<evidence type="ECO:0000256" key="1">
    <source>
        <dbReference type="PROSITE-ProRule" id="PRU00042"/>
    </source>
</evidence>
<feature type="domain" description="C2H2-type" evidence="3">
    <location>
        <begin position="468"/>
        <end position="495"/>
    </location>
</feature>
<evidence type="ECO:0000256" key="2">
    <source>
        <dbReference type="SAM" id="MobiDB-lite"/>
    </source>
</evidence>
<feature type="region of interest" description="Disordered" evidence="2">
    <location>
        <begin position="494"/>
        <end position="514"/>
    </location>
</feature>
<name>G7Y9D4_CLOSI</name>